<dbReference type="InterPro" id="IPR016197">
    <property type="entry name" value="Chromo-like_dom_sf"/>
</dbReference>
<feature type="compositionally biased region" description="Basic and acidic residues" evidence="1">
    <location>
        <begin position="127"/>
        <end position="138"/>
    </location>
</feature>
<evidence type="ECO:0000256" key="1">
    <source>
        <dbReference type="SAM" id="MobiDB-lite"/>
    </source>
</evidence>
<accession>A0A3L6PHN6</accession>
<comment type="caution">
    <text evidence="3">The sequence shown here is derived from an EMBL/GenBank/DDBJ whole genome shotgun (WGS) entry which is preliminary data.</text>
</comment>
<feature type="compositionally biased region" description="Low complexity" evidence="1">
    <location>
        <begin position="139"/>
        <end position="148"/>
    </location>
</feature>
<dbReference type="AlphaFoldDB" id="A0A3L6PHN6"/>
<dbReference type="Proteomes" id="UP000275267">
    <property type="component" value="Unassembled WGS sequence"/>
</dbReference>
<feature type="region of interest" description="Disordered" evidence="1">
    <location>
        <begin position="122"/>
        <end position="148"/>
    </location>
</feature>
<dbReference type="InterPro" id="IPR000953">
    <property type="entry name" value="Chromo/chromo_shadow_dom"/>
</dbReference>
<organism evidence="3 4">
    <name type="scientific">Panicum miliaceum</name>
    <name type="common">Proso millet</name>
    <name type="synonym">Broomcorn millet</name>
    <dbReference type="NCBI Taxonomy" id="4540"/>
    <lineage>
        <taxon>Eukaryota</taxon>
        <taxon>Viridiplantae</taxon>
        <taxon>Streptophyta</taxon>
        <taxon>Embryophyta</taxon>
        <taxon>Tracheophyta</taxon>
        <taxon>Spermatophyta</taxon>
        <taxon>Magnoliopsida</taxon>
        <taxon>Liliopsida</taxon>
        <taxon>Poales</taxon>
        <taxon>Poaceae</taxon>
        <taxon>PACMAD clade</taxon>
        <taxon>Panicoideae</taxon>
        <taxon>Panicodae</taxon>
        <taxon>Paniceae</taxon>
        <taxon>Panicinae</taxon>
        <taxon>Panicum</taxon>
        <taxon>Panicum sect. Panicum</taxon>
    </lineage>
</organism>
<evidence type="ECO:0000313" key="4">
    <source>
        <dbReference type="Proteomes" id="UP000275267"/>
    </source>
</evidence>
<keyword evidence="4" id="KW-1185">Reference proteome</keyword>
<protein>
    <recommendedName>
        <fullName evidence="2">Chromo domain-containing protein</fullName>
    </recommendedName>
</protein>
<evidence type="ECO:0000259" key="2">
    <source>
        <dbReference type="PROSITE" id="PS50013"/>
    </source>
</evidence>
<evidence type="ECO:0000313" key="3">
    <source>
        <dbReference type="EMBL" id="RLM58291.1"/>
    </source>
</evidence>
<proteinExistence type="predicted"/>
<gene>
    <name evidence="3" type="ORF">C2845_PM18G05570</name>
</gene>
<feature type="domain" description="Chromo" evidence="2">
    <location>
        <begin position="54"/>
        <end position="86"/>
    </location>
</feature>
<reference evidence="4" key="1">
    <citation type="journal article" date="2019" name="Nat. Commun.">
        <title>The genome of broomcorn millet.</title>
        <authorList>
            <person name="Zou C."/>
            <person name="Miki D."/>
            <person name="Li D."/>
            <person name="Tang Q."/>
            <person name="Xiao L."/>
            <person name="Rajput S."/>
            <person name="Deng P."/>
            <person name="Jia W."/>
            <person name="Huang R."/>
            <person name="Zhang M."/>
            <person name="Sun Y."/>
            <person name="Hu J."/>
            <person name="Fu X."/>
            <person name="Schnable P.S."/>
            <person name="Li F."/>
            <person name="Zhang H."/>
            <person name="Feng B."/>
            <person name="Zhu X."/>
            <person name="Liu R."/>
            <person name="Schnable J.C."/>
            <person name="Zhu J.-K."/>
            <person name="Zhang H."/>
        </authorList>
    </citation>
    <scope>NUCLEOTIDE SEQUENCE [LARGE SCALE GENOMIC DNA]</scope>
</reference>
<name>A0A3L6PHN6_PANMI</name>
<sequence>MVIELINEVAVRLALPVGARLHDVFHIGLLKKFHGPPPEAPPALPTIHHGAVAPEPERAVRFRLARGVHQVLVHWKGESAASATWEDVDAFRDKFPAFQLEDELALEGGRDVMWGQVYTRRRRARDMRRDVERAERVAQEQAEPAPRG</sequence>
<dbReference type="PROSITE" id="PS50013">
    <property type="entry name" value="CHROMO_2"/>
    <property type="match status" value="1"/>
</dbReference>
<dbReference type="EMBL" id="PQIB02000017">
    <property type="protein sequence ID" value="RLM58291.1"/>
    <property type="molecule type" value="Genomic_DNA"/>
</dbReference>
<dbReference type="OrthoDB" id="694301at2759"/>
<dbReference type="SUPFAM" id="SSF54160">
    <property type="entry name" value="Chromo domain-like"/>
    <property type="match status" value="1"/>
</dbReference>